<dbReference type="InterPro" id="IPR036163">
    <property type="entry name" value="HMA_dom_sf"/>
</dbReference>
<evidence type="ECO:0000313" key="3">
    <source>
        <dbReference type="Proteomes" id="UP000823927"/>
    </source>
</evidence>
<protein>
    <submittedName>
        <fullName evidence="2">Cation transporter</fullName>
    </submittedName>
</protein>
<dbReference type="Proteomes" id="UP000823927">
    <property type="component" value="Unassembled WGS sequence"/>
</dbReference>
<name>A0A9D1F608_9FIRM</name>
<dbReference type="PROSITE" id="PS50846">
    <property type="entry name" value="HMA_2"/>
    <property type="match status" value="1"/>
</dbReference>
<dbReference type="AlphaFoldDB" id="A0A9D1F608"/>
<feature type="domain" description="HMA" evidence="1">
    <location>
        <begin position="2"/>
        <end position="67"/>
    </location>
</feature>
<organism evidence="2 3">
    <name type="scientific">Candidatus Scybalocola faecigallinarum</name>
    <dbReference type="NCBI Taxonomy" id="2840941"/>
    <lineage>
        <taxon>Bacteria</taxon>
        <taxon>Bacillati</taxon>
        <taxon>Bacillota</taxon>
        <taxon>Clostridia</taxon>
        <taxon>Lachnospirales</taxon>
        <taxon>Lachnospiraceae</taxon>
        <taxon>Lachnospiraceae incertae sedis</taxon>
        <taxon>Candidatus Scybalocola (ex Gilroy et al. 2021)</taxon>
    </lineage>
</organism>
<gene>
    <name evidence="2" type="ORF">IAB46_12275</name>
</gene>
<sequence>MVKIIANIDGMACSMCEAHVNDAIRKNLKVKKVKSSHRKGQTIIVSQEDIGEEDIKKALEGTGYEVKGVVVE</sequence>
<dbReference type="CDD" id="cd00371">
    <property type="entry name" value="HMA"/>
    <property type="match status" value="1"/>
</dbReference>
<dbReference type="GO" id="GO:0046872">
    <property type="term" value="F:metal ion binding"/>
    <property type="evidence" value="ECO:0007669"/>
    <property type="project" value="InterPro"/>
</dbReference>
<accession>A0A9D1F608</accession>
<dbReference type="SUPFAM" id="SSF55008">
    <property type="entry name" value="HMA, heavy metal-associated domain"/>
    <property type="match status" value="1"/>
</dbReference>
<evidence type="ECO:0000259" key="1">
    <source>
        <dbReference type="PROSITE" id="PS50846"/>
    </source>
</evidence>
<evidence type="ECO:0000313" key="2">
    <source>
        <dbReference type="EMBL" id="HIS48308.1"/>
    </source>
</evidence>
<dbReference type="Gene3D" id="3.30.70.100">
    <property type="match status" value="1"/>
</dbReference>
<dbReference type="InterPro" id="IPR006121">
    <property type="entry name" value="HMA_dom"/>
</dbReference>
<reference evidence="2" key="2">
    <citation type="journal article" date="2021" name="PeerJ">
        <title>Extensive microbial diversity within the chicken gut microbiome revealed by metagenomics and culture.</title>
        <authorList>
            <person name="Gilroy R."/>
            <person name="Ravi A."/>
            <person name="Getino M."/>
            <person name="Pursley I."/>
            <person name="Horton D.L."/>
            <person name="Alikhan N.F."/>
            <person name="Baker D."/>
            <person name="Gharbi K."/>
            <person name="Hall N."/>
            <person name="Watson M."/>
            <person name="Adriaenssens E.M."/>
            <person name="Foster-Nyarko E."/>
            <person name="Jarju S."/>
            <person name="Secka A."/>
            <person name="Antonio M."/>
            <person name="Oren A."/>
            <person name="Chaudhuri R.R."/>
            <person name="La Ragione R."/>
            <person name="Hildebrand F."/>
            <person name="Pallen M.J."/>
        </authorList>
    </citation>
    <scope>NUCLEOTIDE SEQUENCE</scope>
    <source>
        <strain evidence="2">CHK178-757</strain>
    </source>
</reference>
<reference evidence="2" key="1">
    <citation type="submission" date="2020-10" db="EMBL/GenBank/DDBJ databases">
        <authorList>
            <person name="Gilroy R."/>
        </authorList>
    </citation>
    <scope>NUCLEOTIDE SEQUENCE</scope>
    <source>
        <strain evidence="2">CHK178-757</strain>
    </source>
</reference>
<dbReference type="Pfam" id="PF00403">
    <property type="entry name" value="HMA"/>
    <property type="match status" value="1"/>
</dbReference>
<dbReference type="EMBL" id="DVIT01000052">
    <property type="protein sequence ID" value="HIS48308.1"/>
    <property type="molecule type" value="Genomic_DNA"/>
</dbReference>
<proteinExistence type="predicted"/>
<comment type="caution">
    <text evidence="2">The sequence shown here is derived from an EMBL/GenBank/DDBJ whole genome shotgun (WGS) entry which is preliminary data.</text>
</comment>